<dbReference type="EMBL" id="JAQLXO010000025">
    <property type="protein sequence ID" value="MDB7983198.1"/>
    <property type="molecule type" value="Genomic_DNA"/>
</dbReference>
<protein>
    <submittedName>
        <fullName evidence="3">Rrf2 family transcriptional regulator</fullName>
    </submittedName>
</protein>
<sequence length="134" mass="15479">MHLNISTDYAIRMVLYLAEKRRLVQSRGLSEQLHIPQSYVLKVAGILKKAQILEAVTGIDGGMRLVKHPRDIPIYDVIRAMETTMQINRCLEKDCYCSCNAVSFCQVRHFYEKIQLYLDDLLLSTSVQDLLEME</sequence>
<dbReference type="AlphaFoldDB" id="A0A3E3DU21"/>
<dbReference type="Proteomes" id="UP001212981">
    <property type="component" value="Unassembled WGS sequence"/>
</dbReference>
<dbReference type="GO" id="GO:0003700">
    <property type="term" value="F:DNA-binding transcription factor activity"/>
    <property type="evidence" value="ECO:0007669"/>
    <property type="project" value="TreeGrafter"/>
</dbReference>
<dbReference type="PANTHER" id="PTHR33221:SF2">
    <property type="entry name" value="TRANSCRIPTIONAL REGULATOR"/>
    <property type="match status" value="1"/>
</dbReference>
<dbReference type="PANTHER" id="PTHR33221">
    <property type="entry name" value="WINGED HELIX-TURN-HELIX TRANSCRIPTIONAL REGULATOR, RRF2 FAMILY"/>
    <property type="match status" value="1"/>
</dbReference>
<dbReference type="InterPro" id="IPR000944">
    <property type="entry name" value="Tscrpt_reg_Rrf2"/>
</dbReference>
<dbReference type="Gene3D" id="1.10.10.10">
    <property type="entry name" value="Winged helix-like DNA-binding domain superfamily/Winged helix DNA-binding domain"/>
    <property type="match status" value="1"/>
</dbReference>
<proteinExistence type="predicted"/>
<dbReference type="SUPFAM" id="SSF46785">
    <property type="entry name" value="Winged helix' DNA-binding domain"/>
    <property type="match status" value="1"/>
</dbReference>
<dbReference type="Pfam" id="PF02082">
    <property type="entry name" value="Rrf2"/>
    <property type="match status" value="1"/>
</dbReference>
<dbReference type="EMBL" id="JABAFR010000048">
    <property type="protein sequence ID" value="NME45509.1"/>
    <property type="molecule type" value="Genomic_DNA"/>
</dbReference>
<reference evidence="2 5" key="2">
    <citation type="submission" date="2020-04" db="EMBL/GenBank/DDBJ databases">
        <authorList>
            <person name="Hitch T.C.A."/>
            <person name="Wylensek D."/>
            <person name="Clavel T."/>
        </authorList>
    </citation>
    <scope>NUCLEOTIDE SEQUENCE [LARGE SCALE GENOMIC DNA]</scope>
    <source>
        <strain evidence="2 5">BSM-383-APC-22F</strain>
    </source>
</reference>
<dbReference type="Proteomes" id="UP000540014">
    <property type="component" value="Unassembled WGS sequence"/>
</dbReference>
<dbReference type="InterPro" id="IPR036390">
    <property type="entry name" value="WH_DNA-bd_sf"/>
</dbReference>
<dbReference type="EMBL" id="QUSK01000043">
    <property type="protein sequence ID" value="RGD72780.1"/>
    <property type="molecule type" value="Genomic_DNA"/>
</dbReference>
<dbReference type="RefSeq" id="WP_117447309.1">
    <property type="nucleotide sequence ID" value="NZ_JABAFR010000048.1"/>
</dbReference>
<reference evidence="3 4" key="1">
    <citation type="submission" date="2018-08" db="EMBL/GenBank/DDBJ databases">
        <title>A genome reference for cultivated species of the human gut microbiota.</title>
        <authorList>
            <person name="Zou Y."/>
            <person name="Xue W."/>
            <person name="Luo G."/>
        </authorList>
    </citation>
    <scope>NUCLEOTIDE SEQUENCE [LARGE SCALE GENOMIC DNA]</scope>
    <source>
        <strain evidence="3 4">TF08-11</strain>
    </source>
</reference>
<evidence type="ECO:0000313" key="1">
    <source>
        <dbReference type="EMBL" id="MDB7983198.1"/>
    </source>
</evidence>
<dbReference type="InterPro" id="IPR036388">
    <property type="entry name" value="WH-like_DNA-bd_sf"/>
</dbReference>
<evidence type="ECO:0000313" key="2">
    <source>
        <dbReference type="EMBL" id="NME45509.1"/>
    </source>
</evidence>
<dbReference type="PROSITE" id="PS51197">
    <property type="entry name" value="HTH_RRF2_2"/>
    <property type="match status" value="1"/>
</dbReference>
<reference evidence="1" key="3">
    <citation type="submission" date="2023-01" db="EMBL/GenBank/DDBJ databases">
        <title>Human gut microbiome strain richness.</title>
        <authorList>
            <person name="Chen-Liaw A."/>
        </authorList>
    </citation>
    <scope>NUCLEOTIDE SEQUENCE</scope>
    <source>
        <strain evidence="1">D8_m1001271B151109d0_201107</strain>
    </source>
</reference>
<dbReference type="NCBIfam" id="TIGR00738">
    <property type="entry name" value="rrf2_super"/>
    <property type="match status" value="1"/>
</dbReference>
<accession>A0A3E3DU21</accession>
<name>A0A3E3DU21_9FIRM</name>
<evidence type="ECO:0000313" key="4">
    <source>
        <dbReference type="Proteomes" id="UP000260721"/>
    </source>
</evidence>
<dbReference type="Proteomes" id="UP000260721">
    <property type="component" value="Unassembled WGS sequence"/>
</dbReference>
<evidence type="ECO:0000313" key="5">
    <source>
        <dbReference type="Proteomes" id="UP000540014"/>
    </source>
</evidence>
<dbReference type="GO" id="GO:0005829">
    <property type="term" value="C:cytosol"/>
    <property type="evidence" value="ECO:0007669"/>
    <property type="project" value="TreeGrafter"/>
</dbReference>
<organism evidence="3 4">
    <name type="scientific">Faecalicoccus pleomorphus</name>
    <dbReference type="NCBI Taxonomy" id="1323"/>
    <lineage>
        <taxon>Bacteria</taxon>
        <taxon>Bacillati</taxon>
        <taxon>Bacillota</taxon>
        <taxon>Erysipelotrichia</taxon>
        <taxon>Erysipelotrichales</taxon>
        <taxon>Erysipelotrichaceae</taxon>
        <taxon>Faecalicoccus</taxon>
    </lineage>
</organism>
<comment type="caution">
    <text evidence="3">The sequence shown here is derived from an EMBL/GenBank/DDBJ whole genome shotgun (WGS) entry which is preliminary data.</text>
</comment>
<evidence type="ECO:0000313" key="3">
    <source>
        <dbReference type="EMBL" id="RGD72780.1"/>
    </source>
</evidence>
<gene>
    <name evidence="3" type="ORF">DXC78_12405</name>
    <name evidence="2" type="ORF">HF861_11625</name>
    <name evidence="1" type="ORF">PND82_10255</name>
</gene>